<dbReference type="AlphaFoldDB" id="A0A1R3KSS4"/>
<reference evidence="2" key="1">
    <citation type="submission" date="2013-09" db="EMBL/GenBank/DDBJ databases">
        <title>Corchorus olitorius genome sequencing.</title>
        <authorList>
            <person name="Alam M."/>
            <person name="Haque M.S."/>
            <person name="Islam M.S."/>
            <person name="Emdad E.M."/>
            <person name="Islam M.M."/>
            <person name="Ahmed B."/>
            <person name="Halim A."/>
            <person name="Hossen Q.M.M."/>
            <person name="Hossain M.Z."/>
            <person name="Ahmed R."/>
            <person name="Khan M.M."/>
            <person name="Islam R."/>
            <person name="Rashid M.M."/>
            <person name="Khan S.A."/>
            <person name="Rahman M.S."/>
            <person name="Alam M."/>
            <person name="Yahiya A.S."/>
            <person name="Khan M.S."/>
            <person name="Azam M.S."/>
            <person name="Haque T."/>
            <person name="Lashkar M.Z.H."/>
            <person name="Akhand A.I."/>
            <person name="Morshed G."/>
            <person name="Roy S."/>
            <person name="Uddin K.S."/>
            <person name="Rabeya T."/>
            <person name="Hossain A.S."/>
            <person name="Chowdhury A."/>
            <person name="Snigdha A.R."/>
            <person name="Mortoza M.S."/>
            <person name="Matin S.A."/>
            <person name="Hoque S.M.E."/>
            <person name="Islam M.K."/>
            <person name="Roy D.K."/>
            <person name="Haider R."/>
            <person name="Moosa M.M."/>
            <person name="Elias S.M."/>
            <person name="Hasan A.M."/>
            <person name="Jahan S."/>
            <person name="Shafiuddin M."/>
            <person name="Mahmood N."/>
            <person name="Shommy N.S."/>
        </authorList>
    </citation>
    <scope>NUCLEOTIDE SEQUENCE [LARGE SCALE GENOMIC DNA]</scope>
    <source>
        <strain evidence="2">cv. O-4</strain>
    </source>
</reference>
<accession>A0A1R3KSS4</accession>
<gene>
    <name evidence="1" type="ORF">COLO4_04815</name>
</gene>
<dbReference type="EMBL" id="AWUE01012026">
    <property type="protein sequence ID" value="OMP10110.1"/>
    <property type="molecule type" value="Genomic_DNA"/>
</dbReference>
<proteinExistence type="predicted"/>
<dbReference type="Proteomes" id="UP000187203">
    <property type="component" value="Unassembled WGS sequence"/>
</dbReference>
<organism evidence="1 2">
    <name type="scientific">Corchorus olitorius</name>
    <dbReference type="NCBI Taxonomy" id="93759"/>
    <lineage>
        <taxon>Eukaryota</taxon>
        <taxon>Viridiplantae</taxon>
        <taxon>Streptophyta</taxon>
        <taxon>Embryophyta</taxon>
        <taxon>Tracheophyta</taxon>
        <taxon>Spermatophyta</taxon>
        <taxon>Magnoliopsida</taxon>
        <taxon>eudicotyledons</taxon>
        <taxon>Gunneridae</taxon>
        <taxon>Pentapetalae</taxon>
        <taxon>rosids</taxon>
        <taxon>malvids</taxon>
        <taxon>Malvales</taxon>
        <taxon>Malvaceae</taxon>
        <taxon>Grewioideae</taxon>
        <taxon>Apeibeae</taxon>
        <taxon>Corchorus</taxon>
    </lineage>
</organism>
<evidence type="ECO:0000313" key="2">
    <source>
        <dbReference type="Proteomes" id="UP000187203"/>
    </source>
</evidence>
<name>A0A1R3KSS4_9ROSI</name>
<keyword evidence="2" id="KW-1185">Reference proteome</keyword>
<protein>
    <submittedName>
        <fullName evidence="1">Uncharacterized protein</fullName>
    </submittedName>
</protein>
<evidence type="ECO:0000313" key="1">
    <source>
        <dbReference type="EMBL" id="OMP10110.1"/>
    </source>
</evidence>
<comment type="caution">
    <text evidence="1">The sequence shown here is derived from an EMBL/GenBank/DDBJ whole genome shotgun (WGS) entry which is preliminary data.</text>
</comment>
<sequence length="38" mass="4515">MDFTCKKHLPAHSCNDSWWARRMLKYAVCTCPTFFSCE</sequence>